<protein>
    <submittedName>
        <fullName evidence="2">Uncharacterized protein</fullName>
    </submittedName>
</protein>
<reference evidence="2" key="1">
    <citation type="submission" date="2009-08" db="EMBL/GenBank/DDBJ databases">
        <authorList>
            <person name="Cheung F."/>
            <person name="Xiao Y."/>
            <person name="Chan A."/>
            <person name="Moskal W."/>
            <person name="Town C.D."/>
        </authorList>
    </citation>
    <scope>NUCLEOTIDE SEQUENCE</scope>
</reference>
<sequence>MRSQQILVQKQRRRKPLHLPPEKPSFLQTKAQLWSLLHKPWNPWLCDSHTLPSVCTTTWEAKTRRRSNKKKPHDFLISMFTKKQKLVSIV</sequence>
<dbReference type="AlphaFoldDB" id="C6SX70"/>
<evidence type="ECO:0000313" key="2">
    <source>
        <dbReference type="EMBL" id="ACU13843.1"/>
    </source>
</evidence>
<feature type="region of interest" description="Disordered" evidence="1">
    <location>
        <begin position="1"/>
        <end position="23"/>
    </location>
</feature>
<dbReference type="EMBL" id="BT089764">
    <property type="protein sequence ID" value="ACU13843.1"/>
    <property type="molecule type" value="mRNA"/>
</dbReference>
<organism evidence="2">
    <name type="scientific">Glycine max</name>
    <name type="common">Soybean</name>
    <name type="synonym">Glycine hispida</name>
    <dbReference type="NCBI Taxonomy" id="3847"/>
    <lineage>
        <taxon>Eukaryota</taxon>
        <taxon>Viridiplantae</taxon>
        <taxon>Streptophyta</taxon>
        <taxon>Embryophyta</taxon>
        <taxon>Tracheophyta</taxon>
        <taxon>Spermatophyta</taxon>
        <taxon>Magnoliopsida</taxon>
        <taxon>eudicotyledons</taxon>
        <taxon>Gunneridae</taxon>
        <taxon>Pentapetalae</taxon>
        <taxon>rosids</taxon>
        <taxon>fabids</taxon>
        <taxon>Fabales</taxon>
        <taxon>Fabaceae</taxon>
        <taxon>Papilionoideae</taxon>
        <taxon>50 kb inversion clade</taxon>
        <taxon>NPAAA clade</taxon>
        <taxon>indigoferoid/millettioid clade</taxon>
        <taxon>Phaseoleae</taxon>
        <taxon>Glycine</taxon>
        <taxon>Glycine subgen. Soja</taxon>
    </lineage>
</organism>
<proteinExistence type="evidence at transcript level"/>
<evidence type="ECO:0000256" key="1">
    <source>
        <dbReference type="SAM" id="MobiDB-lite"/>
    </source>
</evidence>
<accession>C6SX70</accession>
<name>C6SX70_SOYBN</name>